<accession>A0A7I8D2G9</accession>
<dbReference type="GO" id="GO:0005886">
    <property type="term" value="C:plasma membrane"/>
    <property type="evidence" value="ECO:0007669"/>
    <property type="project" value="TreeGrafter"/>
</dbReference>
<feature type="domain" description="HD" evidence="6">
    <location>
        <begin position="45"/>
        <end position="144"/>
    </location>
</feature>
<evidence type="ECO:0000313" key="9">
    <source>
        <dbReference type="Proteomes" id="UP000593890"/>
    </source>
</evidence>
<feature type="domain" description="TGS" evidence="7">
    <location>
        <begin position="384"/>
        <end position="447"/>
    </location>
</feature>
<dbReference type="RefSeq" id="WP_215533622.1">
    <property type="nucleotide sequence ID" value="NZ_AP023321.1"/>
</dbReference>
<keyword evidence="9" id="KW-1185">Reference proteome</keyword>
<dbReference type="FunFam" id="1.10.3210.10:FF:000001">
    <property type="entry name" value="GTP pyrophosphokinase RelA"/>
    <property type="match status" value="1"/>
</dbReference>
<proteinExistence type="inferred from homology"/>
<dbReference type="InterPro" id="IPR045865">
    <property type="entry name" value="ACT-like_dom_sf"/>
</dbReference>
<dbReference type="InterPro" id="IPR007685">
    <property type="entry name" value="RelA_SpoT"/>
</dbReference>
<dbReference type="FunFam" id="3.30.460.10:FF:000001">
    <property type="entry name" value="GTP pyrophosphokinase RelA"/>
    <property type="match status" value="1"/>
</dbReference>
<dbReference type="Gene3D" id="3.30.460.10">
    <property type="entry name" value="Beta Polymerase, domain 2"/>
    <property type="match status" value="1"/>
</dbReference>
<reference evidence="9" key="1">
    <citation type="submission" date="2020-07" db="EMBL/GenBank/DDBJ databases">
        <title>Complete genome sequencing of Clostridia bacterium strain 12CBH8.</title>
        <authorList>
            <person name="Sakamoto M."/>
            <person name="Murakami T."/>
            <person name="Mori H."/>
        </authorList>
    </citation>
    <scope>NUCLEOTIDE SEQUENCE [LARGE SCALE GENOMIC DNA]</scope>
    <source>
        <strain evidence="9">12CBH8</strain>
    </source>
</reference>
<dbReference type="EC" id="2.7.6.5" evidence="2"/>
<dbReference type="SUPFAM" id="SSF81271">
    <property type="entry name" value="TGS-like"/>
    <property type="match status" value="1"/>
</dbReference>
<comment type="similarity">
    <text evidence="4">Belongs to the relA/spoT family.</text>
</comment>
<dbReference type="Pfam" id="PF19296">
    <property type="entry name" value="RelA_AH_RIS"/>
    <property type="match status" value="1"/>
</dbReference>
<dbReference type="AlphaFoldDB" id="A0A7I8D2G9"/>
<dbReference type="Gene3D" id="3.10.20.30">
    <property type="match status" value="1"/>
</dbReference>
<dbReference type="SUPFAM" id="SSF81301">
    <property type="entry name" value="Nucleotidyltransferase"/>
    <property type="match status" value="1"/>
</dbReference>
<comment type="function">
    <text evidence="4">In eubacteria ppGpp (guanosine 3'-diphosphate 5'-diphosphate) is a mediator of the stringent response that coordinates a variety of cellular activities in response to changes in nutritional abundance.</text>
</comment>
<dbReference type="Pfam" id="PF13291">
    <property type="entry name" value="ACT_4"/>
    <property type="match status" value="1"/>
</dbReference>
<feature type="domain" description="ACT" evidence="5">
    <location>
        <begin position="652"/>
        <end position="724"/>
    </location>
</feature>
<dbReference type="PANTHER" id="PTHR21262">
    <property type="entry name" value="GUANOSINE-3',5'-BIS DIPHOSPHATE 3'-PYROPHOSPHOHYDROLASE"/>
    <property type="match status" value="1"/>
</dbReference>
<dbReference type="KEGG" id="sman:C12CBH8_08240"/>
<dbReference type="GO" id="GO:0015970">
    <property type="term" value="P:guanosine tetraphosphate biosynthetic process"/>
    <property type="evidence" value="ECO:0007669"/>
    <property type="project" value="UniProtKB-UniPathway"/>
</dbReference>
<dbReference type="CDD" id="cd05399">
    <property type="entry name" value="NT_Rel-Spo_like"/>
    <property type="match status" value="1"/>
</dbReference>
<sequence>MEALNMLIEKMKKTERPYNFEMIEKAYRYARSAHEGQQRQSGEPYFIHPVAVATILVELGMDTESIVAALLHDVVEDTECKLSDIEEMFGPEVATLVDGVTKLGRVPYCSREEQQAENVRKMLLAMSEDIRVIIIKLADRLHNMRTLQYLPEQKRRDKARETMDIYAPIAHRLGIRAVKEELEDLSIRYLDPVAVQEIEENLNMRKADREDLLNAIKEKIMARLKELNYTNVYIEGRVKSVNGIYRKMIIQGKAFEEIYDIYAVRIIVDTLTECYNILGVIHDIFHPIPGRFKDYISTPKPNMYQSLHTTVIGKRGVPFEVQIRTWEMHHTAEYGIAAHWKYKLGLKGQDKRDNRLSWIRQMLENQKDVEDVEDIVRSIKSDLAPEEVFAFTPKGDVISMPIGATVIDFAYTIHTAVGNRMVGAKVDGRIVPIDHKVKTGEIVEVLTTSSPGHGPSRDWLKIVQTGQARNKIRQWFKKERREENIIEGRTELEREFNRNGIHLPDDKMKEFLEDLAKRQHCNNIEELYAAIGYGGVMLSRIMPRIREEYQKIIKSEDIPDVHELLSISQAKSPRNNGGVIVEGLENCLVKFSRCCNPLPGDDIVGFITRGYGVSIHKRDCTNVPENFSDAEEPERWVNAHWDSHSKGEYKCDINVVGNNRRGMLADLTSQLAVMHIMIHAINAQENKQGQVVVSVTIGVNGQEHVSSILNRLSKIKGVVSAQRA</sequence>
<evidence type="ECO:0000313" key="8">
    <source>
        <dbReference type="EMBL" id="BCI60185.1"/>
    </source>
</evidence>
<dbReference type="PROSITE" id="PS51671">
    <property type="entry name" value="ACT"/>
    <property type="match status" value="1"/>
</dbReference>
<dbReference type="InterPro" id="IPR002912">
    <property type="entry name" value="ACT_dom"/>
</dbReference>
<name>A0A7I8D2G9_9FIRM</name>
<comment type="catalytic activity">
    <reaction evidence="3">
        <text>GTP + ATP = guanosine 3'-diphosphate 5'-triphosphate + AMP</text>
        <dbReference type="Rhea" id="RHEA:22088"/>
        <dbReference type="ChEBI" id="CHEBI:30616"/>
        <dbReference type="ChEBI" id="CHEBI:37565"/>
        <dbReference type="ChEBI" id="CHEBI:142410"/>
        <dbReference type="ChEBI" id="CHEBI:456215"/>
        <dbReference type="EC" id="2.7.6.5"/>
    </reaction>
</comment>
<evidence type="ECO:0000256" key="4">
    <source>
        <dbReference type="RuleBase" id="RU003847"/>
    </source>
</evidence>
<dbReference type="GO" id="GO:0008728">
    <property type="term" value="F:GTP diphosphokinase activity"/>
    <property type="evidence" value="ECO:0007669"/>
    <property type="project" value="UniProtKB-EC"/>
</dbReference>
<evidence type="ECO:0000256" key="3">
    <source>
        <dbReference type="ARBA" id="ARBA00048244"/>
    </source>
</evidence>
<dbReference type="Gene3D" id="1.10.3210.10">
    <property type="entry name" value="Hypothetical protein af1432"/>
    <property type="match status" value="1"/>
</dbReference>
<dbReference type="InterPro" id="IPR003607">
    <property type="entry name" value="HD/PDEase_dom"/>
</dbReference>
<evidence type="ECO:0000259" key="6">
    <source>
        <dbReference type="PROSITE" id="PS51831"/>
    </source>
</evidence>
<dbReference type="Pfam" id="PF04607">
    <property type="entry name" value="RelA_SpoT"/>
    <property type="match status" value="1"/>
</dbReference>
<dbReference type="InterPro" id="IPR043519">
    <property type="entry name" value="NT_sf"/>
</dbReference>
<dbReference type="PROSITE" id="PS51831">
    <property type="entry name" value="HD"/>
    <property type="match status" value="1"/>
</dbReference>
<dbReference type="Proteomes" id="UP000593890">
    <property type="component" value="Chromosome"/>
</dbReference>
<dbReference type="EMBL" id="AP023321">
    <property type="protein sequence ID" value="BCI60185.1"/>
    <property type="molecule type" value="Genomic_DNA"/>
</dbReference>
<evidence type="ECO:0000256" key="2">
    <source>
        <dbReference type="ARBA" id="ARBA00013251"/>
    </source>
</evidence>
<dbReference type="InterPro" id="IPR012676">
    <property type="entry name" value="TGS-like"/>
</dbReference>
<dbReference type="GO" id="GO:0016301">
    <property type="term" value="F:kinase activity"/>
    <property type="evidence" value="ECO:0007669"/>
    <property type="project" value="UniProtKB-KW"/>
</dbReference>
<dbReference type="InterPro" id="IPR045600">
    <property type="entry name" value="RelA/SpoT_AH_RIS"/>
</dbReference>
<dbReference type="InterPro" id="IPR004095">
    <property type="entry name" value="TGS"/>
</dbReference>
<dbReference type="SUPFAM" id="SSF55021">
    <property type="entry name" value="ACT-like"/>
    <property type="match status" value="1"/>
</dbReference>
<dbReference type="PROSITE" id="PS51880">
    <property type="entry name" value="TGS"/>
    <property type="match status" value="1"/>
</dbReference>
<protein>
    <recommendedName>
        <fullName evidence="2">GTP diphosphokinase</fullName>
        <ecNumber evidence="2">2.7.6.5</ecNumber>
    </recommendedName>
</protein>
<dbReference type="Pfam" id="PF02824">
    <property type="entry name" value="TGS"/>
    <property type="match status" value="1"/>
</dbReference>
<dbReference type="NCBIfam" id="TIGR00691">
    <property type="entry name" value="spoT_relA"/>
    <property type="match status" value="1"/>
</dbReference>
<evidence type="ECO:0000259" key="5">
    <source>
        <dbReference type="PROSITE" id="PS51671"/>
    </source>
</evidence>
<keyword evidence="8" id="KW-0808">Transferase</keyword>
<dbReference type="SUPFAM" id="SSF109604">
    <property type="entry name" value="HD-domain/PDEase-like"/>
    <property type="match status" value="1"/>
</dbReference>
<keyword evidence="8" id="KW-0418">Kinase</keyword>
<dbReference type="CDD" id="cd04876">
    <property type="entry name" value="ACT_RelA-SpoT"/>
    <property type="match status" value="1"/>
</dbReference>
<dbReference type="CDD" id="cd01668">
    <property type="entry name" value="TGS_RSH"/>
    <property type="match status" value="1"/>
</dbReference>
<dbReference type="InterPro" id="IPR033655">
    <property type="entry name" value="TGS_RelA/SpoT"/>
</dbReference>
<dbReference type="PANTHER" id="PTHR21262:SF31">
    <property type="entry name" value="GTP PYROPHOSPHOKINASE"/>
    <property type="match status" value="1"/>
</dbReference>
<dbReference type="SMART" id="SM00471">
    <property type="entry name" value="HDc"/>
    <property type="match status" value="1"/>
</dbReference>
<dbReference type="InterPro" id="IPR006674">
    <property type="entry name" value="HD_domain"/>
</dbReference>
<organism evidence="8 9">
    <name type="scientific">Solibaculum mannosilyticum</name>
    <dbReference type="NCBI Taxonomy" id="2780922"/>
    <lineage>
        <taxon>Bacteria</taxon>
        <taxon>Bacillati</taxon>
        <taxon>Bacillota</taxon>
        <taxon>Clostridia</taxon>
        <taxon>Eubacteriales</taxon>
        <taxon>Oscillospiraceae</taxon>
        <taxon>Solibaculum</taxon>
    </lineage>
</organism>
<evidence type="ECO:0000259" key="7">
    <source>
        <dbReference type="PROSITE" id="PS51880"/>
    </source>
</evidence>
<dbReference type="CDD" id="cd00077">
    <property type="entry name" value="HDc"/>
    <property type="match status" value="1"/>
</dbReference>
<dbReference type="InterPro" id="IPR012675">
    <property type="entry name" value="Beta-grasp_dom_sf"/>
</dbReference>
<dbReference type="Pfam" id="PF13328">
    <property type="entry name" value="HD_4"/>
    <property type="match status" value="1"/>
</dbReference>
<comment type="pathway">
    <text evidence="1">Purine metabolism; ppGpp biosynthesis; ppGpp from GTP: step 1/2.</text>
</comment>
<dbReference type="UniPathway" id="UPA00908">
    <property type="reaction ID" value="UER00884"/>
</dbReference>
<gene>
    <name evidence="8" type="primary">relA</name>
    <name evidence="8" type="ORF">C12CBH8_08240</name>
</gene>
<dbReference type="InterPro" id="IPR004811">
    <property type="entry name" value="RelA/Spo_fam"/>
</dbReference>
<evidence type="ECO:0000256" key="1">
    <source>
        <dbReference type="ARBA" id="ARBA00004976"/>
    </source>
</evidence>
<dbReference type="SMART" id="SM00954">
    <property type="entry name" value="RelA_SpoT"/>
    <property type="match status" value="1"/>
</dbReference>
<dbReference type="FunFam" id="3.10.20.30:FF:000002">
    <property type="entry name" value="GTP pyrophosphokinase (RelA/SpoT)"/>
    <property type="match status" value="1"/>
</dbReference>
<dbReference type="Gene3D" id="3.30.70.260">
    <property type="match status" value="1"/>
</dbReference>